<dbReference type="OrthoDB" id="2333384at2759"/>
<dbReference type="InterPro" id="IPR011022">
    <property type="entry name" value="Arrestin_C-like"/>
</dbReference>
<feature type="region of interest" description="Disordered" evidence="2">
    <location>
        <begin position="505"/>
        <end position="526"/>
    </location>
</feature>
<dbReference type="PANTHER" id="PTHR11188:SF178">
    <property type="entry name" value="ARRESTIN C-TERMINAL-LIKE DOMAIN-CONTAINING PROTEIN"/>
    <property type="match status" value="1"/>
</dbReference>
<organism evidence="5">
    <name type="scientific">Caenorhabditis remanei</name>
    <name type="common">Caenorhabditis vulgaris</name>
    <dbReference type="NCBI Taxonomy" id="31234"/>
    <lineage>
        <taxon>Eukaryota</taxon>
        <taxon>Metazoa</taxon>
        <taxon>Ecdysozoa</taxon>
        <taxon>Nematoda</taxon>
        <taxon>Chromadorea</taxon>
        <taxon>Rhabditida</taxon>
        <taxon>Rhabditina</taxon>
        <taxon>Rhabditomorpha</taxon>
        <taxon>Rhabditoidea</taxon>
        <taxon>Rhabditidae</taxon>
        <taxon>Peloderinae</taxon>
        <taxon>Caenorhabditis</taxon>
    </lineage>
</organism>
<dbReference type="EMBL" id="DS268502">
    <property type="protein sequence ID" value="EFP13115.1"/>
    <property type="molecule type" value="Genomic_DNA"/>
</dbReference>
<dbReference type="OMA" id="WIKARFL"/>
<dbReference type="InterPro" id="IPR050357">
    <property type="entry name" value="Arrestin_domain-protein"/>
</dbReference>
<reference evidence="4" key="1">
    <citation type="submission" date="2007-07" db="EMBL/GenBank/DDBJ databases">
        <title>PCAP assembly of the Caenorhabditis remanei genome.</title>
        <authorList>
            <consortium name="The Caenorhabditis remanei Sequencing Consortium"/>
            <person name="Wilson R.K."/>
        </authorList>
    </citation>
    <scope>NUCLEOTIDE SEQUENCE [LARGE SCALE GENOMIC DNA]</scope>
    <source>
        <strain evidence="4">PB4641</strain>
    </source>
</reference>
<dbReference type="SUPFAM" id="SSF81296">
    <property type="entry name" value="E set domains"/>
    <property type="match status" value="2"/>
</dbReference>
<evidence type="ECO:0000256" key="2">
    <source>
        <dbReference type="SAM" id="MobiDB-lite"/>
    </source>
</evidence>
<dbReference type="AlphaFoldDB" id="E3MZU1"/>
<comment type="similarity">
    <text evidence="1">Belongs to the arrestin family.</text>
</comment>
<dbReference type="InterPro" id="IPR011021">
    <property type="entry name" value="Arrestin-like_N"/>
</dbReference>
<evidence type="ECO:0000313" key="4">
    <source>
        <dbReference type="EMBL" id="EFP13115.1"/>
    </source>
</evidence>
<proteinExistence type="inferred from homology"/>
<dbReference type="Proteomes" id="UP000008281">
    <property type="component" value="Unassembled WGS sequence"/>
</dbReference>
<dbReference type="GO" id="GO:0005737">
    <property type="term" value="C:cytoplasm"/>
    <property type="evidence" value="ECO:0007669"/>
    <property type="project" value="TreeGrafter"/>
</dbReference>
<name>E3MZU1_CAERE</name>
<evidence type="ECO:0000313" key="5">
    <source>
        <dbReference type="Proteomes" id="UP000008281"/>
    </source>
</evidence>
<dbReference type="GO" id="GO:0015031">
    <property type="term" value="P:protein transport"/>
    <property type="evidence" value="ECO:0007669"/>
    <property type="project" value="TreeGrafter"/>
</dbReference>
<feature type="domain" description="Arrestin C-terminal-like" evidence="3">
    <location>
        <begin position="244"/>
        <end position="383"/>
    </location>
</feature>
<dbReference type="SMART" id="SM01017">
    <property type="entry name" value="Arrestin_C"/>
    <property type="match status" value="1"/>
</dbReference>
<dbReference type="InterPro" id="IPR014756">
    <property type="entry name" value="Ig_E-set"/>
</dbReference>
<dbReference type="STRING" id="31234.E3MZU1"/>
<dbReference type="Gene3D" id="2.60.40.640">
    <property type="match status" value="2"/>
</dbReference>
<evidence type="ECO:0000259" key="3">
    <source>
        <dbReference type="SMART" id="SM01017"/>
    </source>
</evidence>
<keyword evidence="5" id="KW-1185">Reference proteome</keyword>
<dbReference type="HOGENOM" id="CLU_039221_0_0_1"/>
<dbReference type="InParanoid" id="E3MZU1"/>
<dbReference type="FunCoup" id="E3MZU1">
    <property type="interactions" value="231"/>
</dbReference>
<dbReference type="Pfam" id="PF00339">
    <property type="entry name" value="Arrestin_N"/>
    <property type="match status" value="1"/>
</dbReference>
<protein>
    <recommendedName>
        <fullName evidence="3">Arrestin C-terminal-like domain-containing protein</fullName>
    </recommendedName>
</protein>
<evidence type="ECO:0000256" key="1">
    <source>
        <dbReference type="ARBA" id="ARBA00005298"/>
    </source>
</evidence>
<dbReference type="InterPro" id="IPR014752">
    <property type="entry name" value="Arrestin-like_C"/>
</dbReference>
<accession>E3MZU1</accession>
<gene>
    <name evidence="4" type="ORF">CRE_07724</name>
</gene>
<dbReference type="PANTHER" id="PTHR11188">
    <property type="entry name" value="ARRESTIN DOMAIN CONTAINING PROTEIN"/>
    <property type="match status" value="1"/>
</dbReference>
<dbReference type="Pfam" id="PF02752">
    <property type="entry name" value="Arrestin_C"/>
    <property type="match status" value="1"/>
</dbReference>
<dbReference type="eggNOG" id="KOG3780">
    <property type="taxonomic scope" value="Eukaryota"/>
</dbReference>
<dbReference type="PROSITE" id="PS51257">
    <property type="entry name" value="PROKAR_LIPOPROTEIN"/>
    <property type="match status" value="1"/>
</dbReference>
<sequence length="526" mass="56762">MLNFQTKISHENCYKIVIFCLFVVLSGCPNIPSSLSIHLHLCLSVCTTVCPNFVTFPLNFPFSALKMDDLRIEYDAPNGVYFPGQAVTGKVVIQNREWIKARFLKICIHGGAHTSWGDTERRHRMDEKGRSEHYNEHVTYNATVNYLSGESIAWKSTDGQNRLPAGTNVFPFAFSLPFNCPPSYEGCHGHIRYSVHVELDRPWKFNKKSKKCFSVVPAYDLNITPTAINPMVNTASKNTGLIFKKGMVSMTVSLPKRGYVSGEILPITINIDNGSKEPVVAVRSKMSQLSHFHASHGTSMHSTTHTHHRNDEKCVAESRRNVSVAPRSKSQVVLSMKIPSIVPSFQCPIINVDYCISVKLDTNATFGGTLKVEFPLIIGTIPIRQLAPTGAAAAPAVMPTVSPSAPPYPVIGGGVSGVSVYPTAPSAPPASPGPMGPPGGSGFGGIGAGAAVAAAGASAPPPSYEESMYGVGKVEDSEVSKDTGEIRKLKEFQPFAPRYPVYNNLPNEVPPSPVGQAPALPEKVGF</sequence>